<dbReference type="OrthoDB" id="2499463at2759"/>
<dbReference type="Proteomes" id="UP000297245">
    <property type="component" value="Unassembled WGS sequence"/>
</dbReference>
<name>A0A4S8KWA6_DENBC</name>
<dbReference type="AlphaFoldDB" id="A0A4S8KWA6"/>
<evidence type="ECO:0000313" key="1">
    <source>
        <dbReference type="EMBL" id="THU79818.1"/>
    </source>
</evidence>
<sequence length="81" mass="9336">MPLNATIHTLGRRKVLKSPSKASQDIHMCLPNRLEDTKSIKTLKSELKLFFEPGDWQAYFVHLIPQRCDGMCYGNRSKFVV</sequence>
<accession>A0A4S8KWA6</accession>
<dbReference type="EMBL" id="ML179972">
    <property type="protein sequence ID" value="THU79818.1"/>
    <property type="molecule type" value="Genomic_DNA"/>
</dbReference>
<gene>
    <name evidence="1" type="ORF">K435DRAFT_518694</name>
</gene>
<organism evidence="1 2">
    <name type="scientific">Dendrothele bispora (strain CBS 962.96)</name>
    <dbReference type="NCBI Taxonomy" id="1314807"/>
    <lineage>
        <taxon>Eukaryota</taxon>
        <taxon>Fungi</taxon>
        <taxon>Dikarya</taxon>
        <taxon>Basidiomycota</taxon>
        <taxon>Agaricomycotina</taxon>
        <taxon>Agaricomycetes</taxon>
        <taxon>Agaricomycetidae</taxon>
        <taxon>Agaricales</taxon>
        <taxon>Agaricales incertae sedis</taxon>
        <taxon>Dendrothele</taxon>
    </lineage>
</organism>
<reference evidence="1 2" key="1">
    <citation type="journal article" date="2019" name="Nat. Ecol. Evol.">
        <title>Megaphylogeny resolves global patterns of mushroom evolution.</title>
        <authorList>
            <person name="Varga T."/>
            <person name="Krizsan K."/>
            <person name="Foldi C."/>
            <person name="Dima B."/>
            <person name="Sanchez-Garcia M."/>
            <person name="Sanchez-Ramirez S."/>
            <person name="Szollosi G.J."/>
            <person name="Szarkandi J.G."/>
            <person name="Papp V."/>
            <person name="Albert L."/>
            <person name="Andreopoulos W."/>
            <person name="Angelini C."/>
            <person name="Antonin V."/>
            <person name="Barry K.W."/>
            <person name="Bougher N.L."/>
            <person name="Buchanan P."/>
            <person name="Buyck B."/>
            <person name="Bense V."/>
            <person name="Catcheside P."/>
            <person name="Chovatia M."/>
            <person name="Cooper J."/>
            <person name="Damon W."/>
            <person name="Desjardin D."/>
            <person name="Finy P."/>
            <person name="Geml J."/>
            <person name="Haridas S."/>
            <person name="Hughes K."/>
            <person name="Justo A."/>
            <person name="Karasinski D."/>
            <person name="Kautmanova I."/>
            <person name="Kiss B."/>
            <person name="Kocsube S."/>
            <person name="Kotiranta H."/>
            <person name="LaButti K.M."/>
            <person name="Lechner B.E."/>
            <person name="Liimatainen K."/>
            <person name="Lipzen A."/>
            <person name="Lukacs Z."/>
            <person name="Mihaltcheva S."/>
            <person name="Morgado L.N."/>
            <person name="Niskanen T."/>
            <person name="Noordeloos M.E."/>
            <person name="Ohm R.A."/>
            <person name="Ortiz-Santana B."/>
            <person name="Ovrebo C."/>
            <person name="Racz N."/>
            <person name="Riley R."/>
            <person name="Savchenko A."/>
            <person name="Shiryaev A."/>
            <person name="Soop K."/>
            <person name="Spirin V."/>
            <person name="Szebenyi C."/>
            <person name="Tomsovsky M."/>
            <person name="Tulloss R.E."/>
            <person name="Uehling J."/>
            <person name="Grigoriev I.V."/>
            <person name="Vagvolgyi C."/>
            <person name="Papp T."/>
            <person name="Martin F.M."/>
            <person name="Miettinen O."/>
            <person name="Hibbett D.S."/>
            <person name="Nagy L.G."/>
        </authorList>
    </citation>
    <scope>NUCLEOTIDE SEQUENCE [LARGE SCALE GENOMIC DNA]</scope>
    <source>
        <strain evidence="1 2">CBS 962.96</strain>
    </source>
</reference>
<proteinExistence type="predicted"/>
<protein>
    <submittedName>
        <fullName evidence="1">Uncharacterized protein</fullName>
    </submittedName>
</protein>
<keyword evidence="2" id="KW-1185">Reference proteome</keyword>
<evidence type="ECO:0000313" key="2">
    <source>
        <dbReference type="Proteomes" id="UP000297245"/>
    </source>
</evidence>